<feature type="transmembrane region" description="Helical" evidence="5">
    <location>
        <begin position="7"/>
        <end position="29"/>
    </location>
</feature>
<evidence type="ECO:0000313" key="9">
    <source>
        <dbReference type="Proteomes" id="UP000239724"/>
    </source>
</evidence>
<keyword evidence="4 5" id="KW-0472">Membrane</keyword>
<dbReference type="NCBIfam" id="TIGR01730">
    <property type="entry name" value="RND_mfp"/>
    <property type="match status" value="1"/>
</dbReference>
<evidence type="ECO:0000259" key="6">
    <source>
        <dbReference type="Pfam" id="PF25878"/>
    </source>
</evidence>
<dbReference type="InterPro" id="IPR058634">
    <property type="entry name" value="AaeA-lik-b-barrel"/>
</dbReference>
<dbReference type="EMBL" id="NHRY01000075">
    <property type="protein sequence ID" value="PPQ35306.1"/>
    <property type="molecule type" value="Genomic_DNA"/>
</dbReference>
<evidence type="ECO:0000256" key="2">
    <source>
        <dbReference type="ARBA" id="ARBA00022692"/>
    </source>
</evidence>
<reference evidence="8 9" key="1">
    <citation type="journal article" date="2018" name="Arch. Microbiol.">
        <title>New insights into the metabolic potential of the phototrophic purple bacterium Rhodopila globiformis DSM 161(T) from its draft genome sequence and evidence for a vanadium-dependent nitrogenase.</title>
        <authorList>
            <person name="Imhoff J.F."/>
            <person name="Rahn T."/>
            <person name="Kunzel S."/>
            <person name="Neulinger S.C."/>
        </authorList>
    </citation>
    <scope>NUCLEOTIDE SEQUENCE [LARGE SCALE GENOMIC DNA]</scope>
    <source>
        <strain evidence="8 9">DSM 161</strain>
    </source>
</reference>
<name>A0A2S6NK30_RHOGL</name>
<comment type="caution">
    <text evidence="8">The sequence shown here is derived from an EMBL/GenBank/DDBJ whole genome shotgun (WGS) entry which is preliminary data.</text>
</comment>
<dbReference type="RefSeq" id="WP_104518351.1">
    <property type="nucleotide sequence ID" value="NZ_NHRY01000075.1"/>
</dbReference>
<organism evidence="8 9">
    <name type="scientific">Rhodopila globiformis</name>
    <name type="common">Rhodopseudomonas globiformis</name>
    <dbReference type="NCBI Taxonomy" id="1071"/>
    <lineage>
        <taxon>Bacteria</taxon>
        <taxon>Pseudomonadati</taxon>
        <taxon>Pseudomonadota</taxon>
        <taxon>Alphaproteobacteria</taxon>
        <taxon>Acetobacterales</taxon>
        <taxon>Acetobacteraceae</taxon>
        <taxon>Rhodopila</taxon>
    </lineage>
</organism>
<dbReference type="Gene3D" id="1.10.287.470">
    <property type="entry name" value="Helix hairpin bin"/>
    <property type="match status" value="1"/>
</dbReference>
<dbReference type="InterPro" id="IPR006143">
    <property type="entry name" value="RND_pump_MFP"/>
</dbReference>
<dbReference type="Proteomes" id="UP000239724">
    <property type="component" value="Unassembled WGS sequence"/>
</dbReference>
<sequence>MRRWSALPVRIAITLMAVAAAALVGWRLWEYYEESPWTRDARISADIVGVTPDVSGLVSEILVRDNETVHRGEILFVVDQARFLLALRHAEAVVDSRKAIVDHAAEDLARYQSLAGGAISRQQVDDARATLASAVANYQEAVADRDLARLNLNRTRVTALVNGVITNFSLRPGDYVTAGHPVTALVDADTLRIDAYFEETRLAGIHPGDRMEIHLMGVRERLYGHVDSIAGGIADRSRQQAGHLLDNINPTFDWVRLAQRIPVRIVFGNVPAGLRLIPGRTATVTVIGPRS</sequence>
<evidence type="ECO:0000256" key="5">
    <source>
        <dbReference type="SAM" id="Phobius"/>
    </source>
</evidence>
<evidence type="ECO:0000259" key="7">
    <source>
        <dbReference type="Pfam" id="PF25963"/>
    </source>
</evidence>
<comment type="similarity">
    <text evidence="1">Belongs to the membrane fusion protein (MFP) (TC 8.A.1) family.</text>
</comment>
<dbReference type="Pfam" id="PF25878">
    <property type="entry name" value="HH_AAEA_pHBA"/>
    <property type="match status" value="1"/>
</dbReference>
<dbReference type="InterPro" id="IPR058632">
    <property type="entry name" value="HH_AaeA"/>
</dbReference>
<gene>
    <name evidence="8" type="ORF">CCS01_08155</name>
</gene>
<dbReference type="InterPro" id="IPR050393">
    <property type="entry name" value="MFP_Efflux_Pump"/>
</dbReference>
<protein>
    <submittedName>
        <fullName evidence="8">Efflux transporter periplasmic adaptor subunit</fullName>
    </submittedName>
</protein>
<dbReference type="Pfam" id="PF25963">
    <property type="entry name" value="Beta-barrel_AAEA"/>
    <property type="match status" value="1"/>
</dbReference>
<keyword evidence="3 5" id="KW-1133">Transmembrane helix</keyword>
<dbReference type="GO" id="GO:0022857">
    <property type="term" value="F:transmembrane transporter activity"/>
    <property type="evidence" value="ECO:0007669"/>
    <property type="project" value="InterPro"/>
</dbReference>
<feature type="domain" description="p-hydroxybenzoic acid efflux pump subunit AaeA alpha-helical hairpin" evidence="6">
    <location>
        <begin position="81"/>
        <end position="153"/>
    </location>
</feature>
<evidence type="ECO:0000313" key="8">
    <source>
        <dbReference type="EMBL" id="PPQ35306.1"/>
    </source>
</evidence>
<keyword evidence="9" id="KW-1185">Reference proteome</keyword>
<evidence type="ECO:0000256" key="3">
    <source>
        <dbReference type="ARBA" id="ARBA00022989"/>
    </source>
</evidence>
<dbReference type="PANTHER" id="PTHR30367">
    <property type="entry name" value="P-HYDROXYBENZOIC ACID EFFLUX PUMP SUBUNIT AAEA-RELATED"/>
    <property type="match status" value="1"/>
</dbReference>
<dbReference type="SUPFAM" id="SSF111369">
    <property type="entry name" value="HlyD-like secretion proteins"/>
    <property type="match status" value="1"/>
</dbReference>
<dbReference type="GO" id="GO:0016020">
    <property type="term" value="C:membrane"/>
    <property type="evidence" value="ECO:0007669"/>
    <property type="project" value="InterPro"/>
</dbReference>
<evidence type="ECO:0000256" key="4">
    <source>
        <dbReference type="ARBA" id="ARBA00023136"/>
    </source>
</evidence>
<accession>A0A2S6NK30</accession>
<dbReference type="PANTHER" id="PTHR30367:SF12">
    <property type="entry name" value="P-HYDROXYBENZOIC ACID EFFLUX PUMP SUBUNIT AAEA"/>
    <property type="match status" value="1"/>
</dbReference>
<dbReference type="AlphaFoldDB" id="A0A2S6NK30"/>
<evidence type="ECO:0000256" key="1">
    <source>
        <dbReference type="ARBA" id="ARBA00009477"/>
    </source>
</evidence>
<dbReference type="Gene3D" id="2.40.30.170">
    <property type="match status" value="1"/>
</dbReference>
<proteinExistence type="inferred from homology"/>
<feature type="domain" description="p-hydroxybenzoic acid efflux pump subunit AaeA-like beta-barrel" evidence="7">
    <location>
        <begin position="190"/>
        <end position="286"/>
    </location>
</feature>
<keyword evidence="2 5" id="KW-0812">Transmembrane</keyword>
<dbReference type="OrthoDB" id="9811754at2"/>